<organism evidence="2 3">
    <name type="scientific">Aphanomyces astaci</name>
    <name type="common">Crayfish plague agent</name>
    <dbReference type="NCBI Taxonomy" id="112090"/>
    <lineage>
        <taxon>Eukaryota</taxon>
        <taxon>Sar</taxon>
        <taxon>Stramenopiles</taxon>
        <taxon>Oomycota</taxon>
        <taxon>Saprolegniomycetes</taxon>
        <taxon>Saprolegniales</taxon>
        <taxon>Verrucalvaceae</taxon>
        <taxon>Aphanomyces</taxon>
    </lineage>
</organism>
<gene>
    <name evidence="2" type="ORF">DYB36_014223</name>
</gene>
<evidence type="ECO:0000256" key="1">
    <source>
        <dbReference type="SAM" id="MobiDB-lite"/>
    </source>
</evidence>
<dbReference type="AlphaFoldDB" id="A0A396ZUY5"/>
<accession>A0A396ZUY5</accession>
<sequence>MHLLESAYRIEELLSDDDSDSDAEDKRTATTRASFGRNNNAKPSPPPPLPAVTLLLPPVSPVVLSARSSANATARRQHPQPSWEVPEPLTTT</sequence>
<evidence type="ECO:0000313" key="3">
    <source>
        <dbReference type="Proteomes" id="UP000265427"/>
    </source>
</evidence>
<dbReference type="EMBL" id="QUSZ01009183">
    <property type="protein sequence ID" value="RHX99442.1"/>
    <property type="molecule type" value="Genomic_DNA"/>
</dbReference>
<feature type="region of interest" description="Disordered" evidence="1">
    <location>
        <begin position="13"/>
        <end position="51"/>
    </location>
</feature>
<feature type="compositionally biased region" description="Acidic residues" evidence="1">
    <location>
        <begin position="13"/>
        <end position="23"/>
    </location>
</feature>
<feature type="region of interest" description="Disordered" evidence="1">
    <location>
        <begin position="67"/>
        <end position="92"/>
    </location>
</feature>
<reference evidence="2 3" key="1">
    <citation type="submission" date="2018-08" db="EMBL/GenBank/DDBJ databases">
        <title>Aphanomyces genome sequencing and annotation.</title>
        <authorList>
            <person name="Minardi D."/>
            <person name="Oidtmann B."/>
            <person name="Van Der Giezen M."/>
            <person name="Studholme D.J."/>
        </authorList>
    </citation>
    <scope>NUCLEOTIDE SEQUENCE [LARGE SCALE GENOMIC DNA]</scope>
    <source>
        <strain evidence="2 3">Kv</strain>
    </source>
</reference>
<dbReference type="Proteomes" id="UP000265427">
    <property type="component" value="Unassembled WGS sequence"/>
</dbReference>
<name>A0A396ZUY5_APHAT</name>
<feature type="compositionally biased region" description="Polar residues" evidence="1">
    <location>
        <begin position="30"/>
        <end position="42"/>
    </location>
</feature>
<comment type="caution">
    <text evidence="2">The sequence shown here is derived from an EMBL/GenBank/DDBJ whole genome shotgun (WGS) entry which is preliminary data.</text>
</comment>
<feature type="non-terminal residue" evidence="2">
    <location>
        <position position="92"/>
    </location>
</feature>
<proteinExistence type="predicted"/>
<protein>
    <submittedName>
        <fullName evidence="2">Uncharacterized protein</fullName>
    </submittedName>
</protein>
<evidence type="ECO:0000313" key="2">
    <source>
        <dbReference type="EMBL" id="RHX99442.1"/>
    </source>
</evidence>